<protein>
    <submittedName>
        <fullName evidence="2">Uncharacterized protein</fullName>
    </submittedName>
</protein>
<evidence type="ECO:0000313" key="2">
    <source>
        <dbReference type="EMBL" id="OOK73467.1"/>
    </source>
</evidence>
<feature type="compositionally biased region" description="Polar residues" evidence="1">
    <location>
        <begin position="34"/>
        <end position="44"/>
    </location>
</feature>
<dbReference type="AlphaFoldDB" id="A0A1V3X322"/>
<reference evidence="2 3" key="1">
    <citation type="submission" date="2017-02" db="EMBL/GenBank/DDBJ databases">
        <title>Complete genome sequences of Mycobacterium kansasii strains isolated from rhesus macaques.</title>
        <authorList>
            <person name="Panda A."/>
            <person name="Nagaraj S."/>
            <person name="Zhao X."/>
            <person name="Tettelin H."/>
            <person name="Detolla L.J."/>
        </authorList>
    </citation>
    <scope>NUCLEOTIDE SEQUENCE [LARGE SCALE GENOMIC DNA]</scope>
    <source>
        <strain evidence="2 3">11-3813</strain>
    </source>
</reference>
<dbReference type="Proteomes" id="UP000189229">
    <property type="component" value="Unassembled WGS sequence"/>
</dbReference>
<feature type="region of interest" description="Disordered" evidence="1">
    <location>
        <begin position="1"/>
        <end position="44"/>
    </location>
</feature>
<name>A0A1V3X322_MYCKA</name>
<dbReference type="EMBL" id="MVBM01000004">
    <property type="protein sequence ID" value="OOK73467.1"/>
    <property type="molecule type" value="Genomic_DNA"/>
</dbReference>
<sequence length="44" mass="4766">MSCSGRSRPGLRPGLSQSFRKSSRANIERCHAGQFTTAPTVSRS</sequence>
<organism evidence="2 3">
    <name type="scientific">Mycobacterium kansasii</name>
    <dbReference type="NCBI Taxonomy" id="1768"/>
    <lineage>
        <taxon>Bacteria</taxon>
        <taxon>Bacillati</taxon>
        <taxon>Actinomycetota</taxon>
        <taxon>Actinomycetes</taxon>
        <taxon>Mycobacteriales</taxon>
        <taxon>Mycobacteriaceae</taxon>
        <taxon>Mycobacterium</taxon>
    </lineage>
</organism>
<accession>A0A1V3X322</accession>
<comment type="caution">
    <text evidence="2">The sequence shown here is derived from an EMBL/GenBank/DDBJ whole genome shotgun (WGS) entry which is preliminary data.</text>
</comment>
<evidence type="ECO:0000313" key="3">
    <source>
        <dbReference type="Proteomes" id="UP000189229"/>
    </source>
</evidence>
<gene>
    <name evidence="2" type="ORF">BZL30_4503</name>
</gene>
<evidence type="ECO:0000256" key="1">
    <source>
        <dbReference type="SAM" id="MobiDB-lite"/>
    </source>
</evidence>
<proteinExistence type="predicted"/>